<feature type="domain" description="Penicillin-binding protein transpeptidase" evidence="14">
    <location>
        <begin position="247"/>
        <end position="576"/>
    </location>
</feature>
<dbReference type="PANTHER" id="PTHR30627:SF2">
    <property type="entry name" value="PEPTIDOGLYCAN D,D-TRANSPEPTIDASE MRDA"/>
    <property type="match status" value="1"/>
</dbReference>
<keyword evidence="9" id="KW-0133">Cell shape</keyword>
<organism evidence="16 17">
    <name type="scientific">Psychroflexus salis</name>
    <dbReference type="NCBI Taxonomy" id="1526574"/>
    <lineage>
        <taxon>Bacteria</taxon>
        <taxon>Pseudomonadati</taxon>
        <taxon>Bacteroidota</taxon>
        <taxon>Flavobacteriia</taxon>
        <taxon>Flavobacteriales</taxon>
        <taxon>Flavobacteriaceae</taxon>
        <taxon>Psychroflexus</taxon>
    </lineage>
</organism>
<keyword evidence="11" id="KW-1133">Transmembrane helix</keyword>
<dbReference type="InterPro" id="IPR050515">
    <property type="entry name" value="Beta-lactam/transpept"/>
</dbReference>
<keyword evidence="8" id="KW-0378">Hydrolase</keyword>
<evidence type="ECO:0000256" key="3">
    <source>
        <dbReference type="ARBA" id="ARBA00022475"/>
    </source>
</evidence>
<dbReference type="GO" id="GO:0006508">
    <property type="term" value="P:proteolysis"/>
    <property type="evidence" value="ECO:0007669"/>
    <property type="project" value="UniProtKB-KW"/>
</dbReference>
<keyword evidence="5" id="KW-0121">Carboxypeptidase</keyword>
<dbReference type="Pfam" id="PF03717">
    <property type="entry name" value="PBP_dimer"/>
    <property type="match status" value="1"/>
</dbReference>
<evidence type="ECO:0000256" key="9">
    <source>
        <dbReference type="ARBA" id="ARBA00022960"/>
    </source>
</evidence>
<keyword evidence="17" id="KW-1185">Reference proteome</keyword>
<dbReference type="InterPro" id="IPR012338">
    <property type="entry name" value="Beta-lactam/transpept-like"/>
</dbReference>
<dbReference type="AlphaFoldDB" id="A0A917A1V6"/>
<evidence type="ECO:0000256" key="10">
    <source>
        <dbReference type="ARBA" id="ARBA00022984"/>
    </source>
</evidence>
<dbReference type="InterPro" id="IPR005311">
    <property type="entry name" value="PBP_dimer"/>
</dbReference>
<dbReference type="Proteomes" id="UP000599688">
    <property type="component" value="Unassembled WGS sequence"/>
</dbReference>
<comment type="subcellular location">
    <subcellularLocation>
        <location evidence="2">Cell membrane</location>
    </subcellularLocation>
    <subcellularLocation>
        <location evidence="1">Membrane</location>
        <topology evidence="1">Single-pass membrane protein</topology>
    </subcellularLocation>
</comment>
<dbReference type="Gene3D" id="3.30.1390.30">
    <property type="entry name" value="Penicillin-binding protein 2a, domain 3"/>
    <property type="match status" value="1"/>
</dbReference>
<evidence type="ECO:0000256" key="11">
    <source>
        <dbReference type="ARBA" id="ARBA00022989"/>
    </source>
</evidence>
<dbReference type="GO" id="GO:0009002">
    <property type="term" value="F:serine-type D-Ala-D-Ala carboxypeptidase activity"/>
    <property type="evidence" value="ECO:0007669"/>
    <property type="project" value="InterPro"/>
</dbReference>
<evidence type="ECO:0000313" key="17">
    <source>
        <dbReference type="Proteomes" id="UP000599688"/>
    </source>
</evidence>
<dbReference type="Gene3D" id="3.90.1310.10">
    <property type="entry name" value="Penicillin-binding protein 2a (Domain 2)"/>
    <property type="match status" value="1"/>
</dbReference>
<dbReference type="GO" id="GO:0071972">
    <property type="term" value="F:peptidoglycan L,D-transpeptidase activity"/>
    <property type="evidence" value="ECO:0007669"/>
    <property type="project" value="TreeGrafter"/>
</dbReference>
<dbReference type="GO" id="GO:0008658">
    <property type="term" value="F:penicillin binding"/>
    <property type="evidence" value="ECO:0007669"/>
    <property type="project" value="InterPro"/>
</dbReference>
<sequence length="619" mass="70503">MRKLLPFLLISLVAFIFLGRLVYLQLIDDSYKEVALEFSTKKVYDYPQRGYIFDRNGELLVANQPAYDVMAVPLDVEPFDTIAFAEILNISPERLKNQLRKAWVYSPRLPYIITPQLTKKEYAYLQEQLHKYDGFYIQKRQLRDYQTNSGANFLGYIAEVNQRDLDRNPYYQSGELIGRQGVESQYEEILRGTRGVKYYQRDNFNRNIGSYENGVFDTIPKKGKDLTLTIDLALQAYGEKLMQNKWGGIVALEPETGEILALVSAPSYDPDDLVGRKRSRNYTKMWYDSISKPLFDRGLQAMYPPGSPFKVFTGLAALQEGVVGLNEKFSCYGGYSYGRSDRMGCHAHASPVEMISGIAYSCNSYFAQVYRRTIEKFETAPIGIEAWSKHMKSFGFGNFLGYDLKVGRKGRIPDSTYYNSAYKFKWYATATLSNAIGQGEIETTPIQLANAIAAVANRGWFYRPHILKEIDGSAIKDSVYTVKNKTTIDEKYFEPVIDGMHDVYKYGTARYLQVEGIEICGKTGTAENFTRIDGERKQLTDHSIFVAFAPKDNPKIALAVFVENGGFGARYAGKIASLMVEKYLKGNISRTDLENWILTHSLEEEYAKPYSGEEFKINQ</sequence>
<dbReference type="EMBL" id="BMGL01000016">
    <property type="protein sequence ID" value="GGE22489.1"/>
    <property type="molecule type" value="Genomic_DNA"/>
</dbReference>
<dbReference type="PANTHER" id="PTHR30627">
    <property type="entry name" value="PEPTIDOGLYCAN D,D-TRANSPEPTIDASE"/>
    <property type="match status" value="1"/>
</dbReference>
<evidence type="ECO:0000256" key="13">
    <source>
        <dbReference type="ARBA" id="ARBA00023316"/>
    </source>
</evidence>
<dbReference type="InterPro" id="IPR001460">
    <property type="entry name" value="PCN-bd_Tpept"/>
</dbReference>
<feature type="domain" description="Penicillin-binding protein dimerisation" evidence="15">
    <location>
        <begin position="46"/>
        <end position="209"/>
    </location>
</feature>
<protein>
    <submittedName>
        <fullName evidence="16">Penicillin-binding protein 2</fullName>
    </submittedName>
</protein>
<evidence type="ECO:0000256" key="6">
    <source>
        <dbReference type="ARBA" id="ARBA00022670"/>
    </source>
</evidence>
<evidence type="ECO:0000256" key="2">
    <source>
        <dbReference type="ARBA" id="ARBA00004236"/>
    </source>
</evidence>
<evidence type="ECO:0000256" key="4">
    <source>
        <dbReference type="ARBA" id="ARBA00022519"/>
    </source>
</evidence>
<evidence type="ECO:0000259" key="14">
    <source>
        <dbReference type="Pfam" id="PF00905"/>
    </source>
</evidence>
<dbReference type="GO" id="GO:0009252">
    <property type="term" value="P:peptidoglycan biosynthetic process"/>
    <property type="evidence" value="ECO:0007669"/>
    <property type="project" value="UniProtKB-KW"/>
</dbReference>
<dbReference type="InterPro" id="IPR036138">
    <property type="entry name" value="PBP_dimer_sf"/>
</dbReference>
<keyword evidence="6" id="KW-0645">Protease</keyword>
<evidence type="ECO:0000256" key="1">
    <source>
        <dbReference type="ARBA" id="ARBA00004167"/>
    </source>
</evidence>
<dbReference type="FunFam" id="3.40.710.10:FF:000024">
    <property type="entry name" value="Penicillin-binding protein 2"/>
    <property type="match status" value="1"/>
</dbReference>
<dbReference type="Pfam" id="PF00905">
    <property type="entry name" value="Transpeptidase"/>
    <property type="match status" value="1"/>
</dbReference>
<evidence type="ECO:0000259" key="15">
    <source>
        <dbReference type="Pfam" id="PF03717"/>
    </source>
</evidence>
<dbReference type="GO" id="GO:0005886">
    <property type="term" value="C:plasma membrane"/>
    <property type="evidence" value="ECO:0007669"/>
    <property type="project" value="UniProtKB-SubCell"/>
</dbReference>
<comment type="caution">
    <text evidence="16">The sequence shown here is derived from an EMBL/GenBank/DDBJ whole genome shotgun (WGS) entry which is preliminary data.</text>
</comment>
<name>A0A917A1V6_9FLAO</name>
<reference evidence="16 17" key="1">
    <citation type="journal article" date="2014" name="Int. J. Syst. Evol. Microbiol.">
        <title>Complete genome sequence of Corynebacterium casei LMG S-19264T (=DSM 44701T), isolated from a smear-ripened cheese.</title>
        <authorList>
            <consortium name="US DOE Joint Genome Institute (JGI-PGF)"/>
            <person name="Walter F."/>
            <person name="Albersmeier A."/>
            <person name="Kalinowski J."/>
            <person name="Ruckert C."/>
        </authorList>
    </citation>
    <scope>NUCLEOTIDE SEQUENCE [LARGE SCALE GENOMIC DNA]</scope>
    <source>
        <strain evidence="16 17">CGMCC 1.12925</strain>
    </source>
</reference>
<gene>
    <name evidence="16" type="primary">pbpA</name>
    <name evidence="16" type="ORF">GCM10010831_24320</name>
</gene>
<keyword evidence="13" id="KW-0961">Cell wall biogenesis/degradation</keyword>
<dbReference type="SUPFAM" id="SSF56601">
    <property type="entry name" value="beta-lactamase/transpeptidase-like"/>
    <property type="match status" value="1"/>
</dbReference>
<dbReference type="GO" id="GO:0071555">
    <property type="term" value="P:cell wall organization"/>
    <property type="evidence" value="ECO:0007669"/>
    <property type="project" value="UniProtKB-KW"/>
</dbReference>
<proteinExistence type="predicted"/>
<keyword evidence="4" id="KW-0997">Cell inner membrane</keyword>
<dbReference type="RefSeq" id="WP_188407144.1">
    <property type="nucleotide sequence ID" value="NZ_BMGL01000016.1"/>
</dbReference>
<dbReference type="InterPro" id="IPR017790">
    <property type="entry name" value="Penicillin-binding_protein_2"/>
</dbReference>
<dbReference type="Gene3D" id="3.40.710.10">
    <property type="entry name" value="DD-peptidase/beta-lactamase superfamily"/>
    <property type="match status" value="1"/>
</dbReference>
<dbReference type="GO" id="GO:0008360">
    <property type="term" value="P:regulation of cell shape"/>
    <property type="evidence" value="ECO:0007669"/>
    <property type="project" value="UniProtKB-KW"/>
</dbReference>
<dbReference type="SUPFAM" id="SSF56519">
    <property type="entry name" value="Penicillin binding protein dimerisation domain"/>
    <property type="match status" value="1"/>
</dbReference>
<evidence type="ECO:0000313" key="16">
    <source>
        <dbReference type="EMBL" id="GGE22489.1"/>
    </source>
</evidence>
<keyword evidence="12" id="KW-0472">Membrane</keyword>
<evidence type="ECO:0000256" key="12">
    <source>
        <dbReference type="ARBA" id="ARBA00023136"/>
    </source>
</evidence>
<evidence type="ECO:0000256" key="7">
    <source>
        <dbReference type="ARBA" id="ARBA00022692"/>
    </source>
</evidence>
<keyword evidence="10" id="KW-0573">Peptidoglycan synthesis</keyword>
<keyword evidence="3" id="KW-1003">Cell membrane</keyword>
<accession>A0A917A1V6</accession>
<dbReference type="NCBIfam" id="TIGR03423">
    <property type="entry name" value="pbp2_mrdA"/>
    <property type="match status" value="1"/>
</dbReference>
<evidence type="ECO:0000256" key="8">
    <source>
        <dbReference type="ARBA" id="ARBA00022801"/>
    </source>
</evidence>
<evidence type="ECO:0000256" key="5">
    <source>
        <dbReference type="ARBA" id="ARBA00022645"/>
    </source>
</evidence>
<keyword evidence="7" id="KW-0812">Transmembrane</keyword>